<organism evidence="1 2">
    <name type="scientific">Acaulospora morrowiae</name>
    <dbReference type="NCBI Taxonomy" id="94023"/>
    <lineage>
        <taxon>Eukaryota</taxon>
        <taxon>Fungi</taxon>
        <taxon>Fungi incertae sedis</taxon>
        <taxon>Mucoromycota</taxon>
        <taxon>Glomeromycotina</taxon>
        <taxon>Glomeromycetes</taxon>
        <taxon>Diversisporales</taxon>
        <taxon>Acaulosporaceae</taxon>
        <taxon>Acaulospora</taxon>
    </lineage>
</organism>
<keyword evidence="2" id="KW-1185">Reference proteome</keyword>
<protein>
    <submittedName>
        <fullName evidence="1">7387_t:CDS:1</fullName>
    </submittedName>
</protein>
<name>A0A9N9J2C0_9GLOM</name>
<comment type="caution">
    <text evidence="1">The sequence shown here is derived from an EMBL/GenBank/DDBJ whole genome shotgun (WGS) entry which is preliminary data.</text>
</comment>
<reference evidence="1" key="1">
    <citation type="submission" date="2021-06" db="EMBL/GenBank/DDBJ databases">
        <authorList>
            <person name="Kallberg Y."/>
            <person name="Tangrot J."/>
            <person name="Rosling A."/>
        </authorList>
    </citation>
    <scope>NUCLEOTIDE SEQUENCE</scope>
    <source>
        <strain evidence="1">CL551</strain>
    </source>
</reference>
<dbReference type="AlphaFoldDB" id="A0A9N9J2C0"/>
<dbReference type="OrthoDB" id="2358859at2759"/>
<evidence type="ECO:0000313" key="1">
    <source>
        <dbReference type="EMBL" id="CAG8759110.1"/>
    </source>
</evidence>
<evidence type="ECO:0000313" key="2">
    <source>
        <dbReference type="Proteomes" id="UP000789342"/>
    </source>
</evidence>
<gene>
    <name evidence="1" type="ORF">AMORRO_LOCUS15796</name>
</gene>
<dbReference type="Proteomes" id="UP000789342">
    <property type="component" value="Unassembled WGS sequence"/>
</dbReference>
<proteinExistence type="predicted"/>
<accession>A0A9N9J2C0</accession>
<sequence>MSEVKVKKFWIYIKNTPRVTAVKVPLDETAEAIIVAAQSKYGPEISHYPLVELTLVDSKGKIVDPTIEIAEITSVNSRDEPFEIRILDIEGKFVENEDVQVFVLVKYEGEDIYYPTAATFRSQYEVDQFLVDKHFQSVDHEGRPTGTSRTRRYKDLIPLSYYSIV</sequence>
<dbReference type="EMBL" id="CAJVPV010039798">
    <property type="protein sequence ID" value="CAG8759110.1"/>
    <property type="molecule type" value="Genomic_DNA"/>
</dbReference>